<feature type="binding site" evidence="3">
    <location>
        <begin position="10"/>
        <end position="15"/>
    </location>
    <ligand>
        <name>ATP</name>
        <dbReference type="ChEBI" id="CHEBI:30616"/>
    </ligand>
</feature>
<keyword evidence="3 5" id="KW-0418">Kinase</keyword>
<sequence>MIVVVTGGIGSGKSTVSAMLSQRGAVVIDYDELAREAVVPGSDGLASIVQRWGKKILQDSGELNRAALGKIVFSDPDALAELNAIIHPAIDQLAATREAQIRAMSPATVIVRDVPLYIPGTGPSQDVDLVVTVSVPEEIRISRLIEHRSMTQSDARARIAHQMTDIERENIADVVIHNDGNFADLQTQVDDLWHMICMCNTP</sequence>
<dbReference type="SUPFAM" id="SSF52540">
    <property type="entry name" value="P-loop containing nucleoside triphosphate hydrolases"/>
    <property type="match status" value="1"/>
</dbReference>
<keyword evidence="6" id="KW-1185">Reference proteome</keyword>
<dbReference type="InterPro" id="IPR001977">
    <property type="entry name" value="Depp_CoAkinase"/>
</dbReference>
<organism evidence="5 6">
    <name type="scientific">Arcanobacterium canis</name>
    <dbReference type="NCBI Taxonomy" id="999183"/>
    <lineage>
        <taxon>Bacteria</taxon>
        <taxon>Bacillati</taxon>
        <taxon>Actinomycetota</taxon>
        <taxon>Actinomycetes</taxon>
        <taxon>Actinomycetales</taxon>
        <taxon>Actinomycetaceae</taxon>
        <taxon>Arcanobacterium</taxon>
    </lineage>
</organism>
<keyword evidence="1 3" id="KW-0547">Nucleotide-binding</keyword>
<dbReference type="NCBIfam" id="TIGR00152">
    <property type="entry name" value="dephospho-CoA kinase"/>
    <property type="match status" value="1"/>
</dbReference>
<evidence type="ECO:0000313" key="6">
    <source>
        <dbReference type="Proteomes" id="UP001215216"/>
    </source>
</evidence>
<evidence type="ECO:0000256" key="3">
    <source>
        <dbReference type="HAMAP-Rule" id="MF_00376"/>
    </source>
</evidence>
<proteinExistence type="inferred from homology"/>
<dbReference type="Pfam" id="PF01121">
    <property type="entry name" value="CoaE"/>
    <property type="match status" value="1"/>
</dbReference>
<keyword evidence="3" id="KW-0963">Cytoplasm</keyword>
<dbReference type="Gene3D" id="3.40.50.300">
    <property type="entry name" value="P-loop containing nucleotide triphosphate hydrolases"/>
    <property type="match status" value="1"/>
</dbReference>
<keyword evidence="2 3" id="KW-0067">ATP-binding</keyword>
<dbReference type="NCBIfam" id="NF002879">
    <property type="entry name" value="PRK03333.1"/>
    <property type="match status" value="1"/>
</dbReference>
<dbReference type="GO" id="GO:0004140">
    <property type="term" value="F:dephospho-CoA kinase activity"/>
    <property type="evidence" value="ECO:0007669"/>
    <property type="project" value="UniProtKB-EC"/>
</dbReference>
<dbReference type="HAMAP" id="MF_00376">
    <property type="entry name" value="Dephospho_CoA_kinase"/>
    <property type="match status" value="1"/>
</dbReference>
<keyword evidence="3" id="KW-0173">Coenzyme A biosynthesis</keyword>
<comment type="catalytic activity">
    <reaction evidence="3">
        <text>3'-dephospho-CoA + ATP = ADP + CoA + H(+)</text>
        <dbReference type="Rhea" id="RHEA:18245"/>
        <dbReference type="ChEBI" id="CHEBI:15378"/>
        <dbReference type="ChEBI" id="CHEBI:30616"/>
        <dbReference type="ChEBI" id="CHEBI:57287"/>
        <dbReference type="ChEBI" id="CHEBI:57328"/>
        <dbReference type="ChEBI" id="CHEBI:456216"/>
        <dbReference type="EC" id="2.7.1.24"/>
    </reaction>
</comment>
<dbReference type="PROSITE" id="PS51219">
    <property type="entry name" value="DPCK"/>
    <property type="match status" value="1"/>
</dbReference>
<comment type="pathway">
    <text evidence="3">Cofactor biosynthesis; coenzyme A biosynthesis; CoA from (R)-pantothenate: step 5/5.</text>
</comment>
<dbReference type="InterPro" id="IPR027417">
    <property type="entry name" value="P-loop_NTPase"/>
</dbReference>
<evidence type="ECO:0000256" key="4">
    <source>
        <dbReference type="NCBIfam" id="TIGR00152"/>
    </source>
</evidence>
<dbReference type="EC" id="2.7.1.24" evidence="3 4"/>
<dbReference type="Proteomes" id="UP001215216">
    <property type="component" value="Chromosome"/>
</dbReference>
<evidence type="ECO:0000256" key="2">
    <source>
        <dbReference type="ARBA" id="ARBA00022840"/>
    </source>
</evidence>
<evidence type="ECO:0000256" key="1">
    <source>
        <dbReference type="ARBA" id="ARBA00022741"/>
    </source>
</evidence>
<comment type="subcellular location">
    <subcellularLocation>
        <location evidence="3">Cytoplasm</location>
    </subcellularLocation>
</comment>
<dbReference type="RefSeq" id="WP_278013548.1">
    <property type="nucleotide sequence ID" value="NZ_CP121208.1"/>
</dbReference>
<comment type="similarity">
    <text evidence="3">Belongs to the CoaE family.</text>
</comment>
<gene>
    <name evidence="3 5" type="primary">coaE</name>
    <name evidence="5" type="ORF">P7079_04055</name>
</gene>
<keyword evidence="3 5" id="KW-0808">Transferase</keyword>
<name>A0ABY8G0C3_9ACTO</name>
<dbReference type="EMBL" id="CP121208">
    <property type="protein sequence ID" value="WFM84153.1"/>
    <property type="molecule type" value="Genomic_DNA"/>
</dbReference>
<reference evidence="5 6" key="1">
    <citation type="submission" date="2023-03" db="EMBL/GenBank/DDBJ databases">
        <title>Complete genome of Arcanobacterium canis strain DSM 25104 isolated in 2010 from a canine otitis externa in Germany.</title>
        <authorList>
            <person name="Borowiak M."/>
            <person name="Kreitlow A."/>
            <person name="Malorny B."/>
            <person name="Laemmler C."/>
            <person name="Prenger-Berninghoff E."/>
            <person name="Ploetz M."/>
            <person name="Abdulmawjood A."/>
        </authorList>
    </citation>
    <scope>NUCLEOTIDE SEQUENCE [LARGE SCALE GENOMIC DNA]</scope>
    <source>
        <strain evidence="5 6">DSM 25104</strain>
    </source>
</reference>
<evidence type="ECO:0000313" key="5">
    <source>
        <dbReference type="EMBL" id="WFM84153.1"/>
    </source>
</evidence>
<accession>A0ABY8G0C3</accession>
<dbReference type="PANTHER" id="PTHR10695">
    <property type="entry name" value="DEPHOSPHO-COA KINASE-RELATED"/>
    <property type="match status" value="1"/>
</dbReference>
<dbReference type="PANTHER" id="PTHR10695:SF46">
    <property type="entry name" value="BIFUNCTIONAL COENZYME A SYNTHASE-RELATED"/>
    <property type="match status" value="1"/>
</dbReference>
<dbReference type="CDD" id="cd02022">
    <property type="entry name" value="DPCK"/>
    <property type="match status" value="1"/>
</dbReference>
<protein>
    <recommendedName>
        <fullName evidence="3 4">Dephospho-CoA kinase</fullName>
        <ecNumber evidence="3 4">2.7.1.24</ecNumber>
    </recommendedName>
    <alternativeName>
        <fullName evidence="3">Dephosphocoenzyme A kinase</fullName>
    </alternativeName>
</protein>
<comment type="function">
    <text evidence="3">Catalyzes the phosphorylation of the 3'-hydroxyl group of dephosphocoenzyme A to form coenzyme A.</text>
</comment>